<dbReference type="InterPro" id="IPR029061">
    <property type="entry name" value="THDP-binding"/>
</dbReference>
<evidence type="ECO:0000259" key="2">
    <source>
        <dbReference type="Pfam" id="PF01855"/>
    </source>
</evidence>
<dbReference type="PANTHER" id="PTHR43088:SF1">
    <property type="entry name" value="SUBUNIT OF PYRUVATE:FLAVODOXIN OXIDOREDUCTASE"/>
    <property type="match status" value="1"/>
</dbReference>
<protein>
    <submittedName>
        <fullName evidence="4">2-oxoglutarate ferredoxin oxidoreductase, alpha subunit</fullName>
        <ecNumber evidence="4">1.2.7.3</ecNumber>
    </submittedName>
</protein>
<evidence type="ECO:0000313" key="4">
    <source>
        <dbReference type="EMBL" id="ABJ04940.1"/>
    </source>
</evidence>
<dbReference type="SUPFAM" id="SSF52922">
    <property type="entry name" value="TK C-terminal domain-like"/>
    <property type="match status" value="1"/>
</dbReference>
<accession>Q07SZ4</accession>
<dbReference type="AlphaFoldDB" id="Q07SZ4"/>
<reference evidence="4" key="1">
    <citation type="submission" date="2006-09" db="EMBL/GenBank/DDBJ databases">
        <title>Complete sequence of Rhodopseudomonas palustris BisA53.</title>
        <authorList>
            <consortium name="US DOE Joint Genome Institute"/>
            <person name="Copeland A."/>
            <person name="Lucas S."/>
            <person name="Lapidus A."/>
            <person name="Barry K."/>
            <person name="Detter J.C."/>
            <person name="Glavina del Rio T."/>
            <person name="Hammon N."/>
            <person name="Israni S."/>
            <person name="Dalin E."/>
            <person name="Tice H."/>
            <person name="Pitluck S."/>
            <person name="Chain P."/>
            <person name="Malfatti S."/>
            <person name="Shin M."/>
            <person name="Vergez L."/>
            <person name="Schmutz J."/>
            <person name="Larimer F."/>
            <person name="Land M."/>
            <person name="Hauser L."/>
            <person name="Pelletier D.A."/>
            <person name="Kyrpides N."/>
            <person name="Kim E."/>
            <person name="Harwood C.S."/>
            <person name="Oda Y."/>
            <person name="Richardson P."/>
        </authorList>
    </citation>
    <scope>NUCLEOTIDE SEQUENCE [LARGE SCALE GENOMIC DNA]</scope>
    <source>
        <strain evidence="4">BisA53</strain>
    </source>
</reference>
<dbReference type="InterPro" id="IPR052368">
    <property type="entry name" value="2-oxoacid_oxidoreductase"/>
</dbReference>
<dbReference type="OrthoDB" id="9794954at2"/>
<dbReference type="InterPro" id="IPR033412">
    <property type="entry name" value="PFOR_II"/>
</dbReference>
<gene>
    <name evidence="4" type="ordered locus">RPE_0984</name>
</gene>
<dbReference type="EMBL" id="CP000463">
    <property type="protein sequence ID" value="ABJ04940.1"/>
    <property type="molecule type" value="Genomic_DNA"/>
</dbReference>
<dbReference type="PROSITE" id="PS51257">
    <property type="entry name" value="PROKAR_LIPOPROTEIN"/>
    <property type="match status" value="1"/>
</dbReference>
<dbReference type="InterPro" id="IPR002880">
    <property type="entry name" value="Pyrv_Fd/Flavodoxin_OxRdtase_N"/>
</dbReference>
<dbReference type="Pfam" id="PF01855">
    <property type="entry name" value="POR_N"/>
    <property type="match status" value="1"/>
</dbReference>
<keyword evidence="1 4" id="KW-0560">Oxidoreductase</keyword>
<dbReference type="CDD" id="cd07034">
    <property type="entry name" value="TPP_PYR_PFOR_IOR-alpha_like"/>
    <property type="match status" value="1"/>
</dbReference>
<evidence type="ECO:0000256" key="1">
    <source>
        <dbReference type="ARBA" id="ARBA00023002"/>
    </source>
</evidence>
<proteinExistence type="predicted"/>
<feature type="domain" description="Pyruvate flavodoxin/ferredoxin oxidoreductase pyrimidine binding" evidence="2">
    <location>
        <begin position="25"/>
        <end position="255"/>
    </location>
</feature>
<dbReference type="GO" id="GO:0047553">
    <property type="term" value="F:2-oxoglutarate synthase activity"/>
    <property type="evidence" value="ECO:0007669"/>
    <property type="project" value="UniProtKB-EC"/>
</dbReference>
<dbReference type="KEGG" id="rpe:RPE_0984"/>
<dbReference type="SUPFAM" id="SSF52518">
    <property type="entry name" value="Thiamin diphosphate-binding fold (THDP-binding)"/>
    <property type="match status" value="1"/>
</dbReference>
<name>Q07SZ4_RHOP5</name>
<dbReference type="NCBIfam" id="NF006412">
    <property type="entry name" value="PRK08659.1"/>
    <property type="match status" value="1"/>
</dbReference>
<feature type="domain" description="Pyruvate:ferredoxin oxidoreductase core" evidence="3">
    <location>
        <begin position="282"/>
        <end position="375"/>
    </location>
</feature>
<dbReference type="Gene3D" id="3.40.50.920">
    <property type="match status" value="1"/>
</dbReference>
<dbReference type="EC" id="1.2.7.3" evidence="4"/>
<dbReference type="Gene3D" id="3.40.50.970">
    <property type="match status" value="1"/>
</dbReference>
<dbReference type="Pfam" id="PF17147">
    <property type="entry name" value="PFOR_II"/>
    <property type="match status" value="1"/>
</dbReference>
<dbReference type="STRING" id="316055.RPE_0984"/>
<dbReference type="FunFam" id="3.40.50.970:FF:000022">
    <property type="entry name" value="2-oxoglutarate ferredoxin oxidoreductase alpha subunit"/>
    <property type="match status" value="1"/>
</dbReference>
<dbReference type="eggNOG" id="COG0674">
    <property type="taxonomic scope" value="Bacteria"/>
</dbReference>
<organism evidence="4">
    <name type="scientific">Rhodopseudomonas palustris (strain BisA53)</name>
    <dbReference type="NCBI Taxonomy" id="316055"/>
    <lineage>
        <taxon>Bacteria</taxon>
        <taxon>Pseudomonadati</taxon>
        <taxon>Pseudomonadota</taxon>
        <taxon>Alphaproteobacteria</taxon>
        <taxon>Hyphomicrobiales</taxon>
        <taxon>Nitrobacteraceae</taxon>
        <taxon>Rhodopseudomonas</taxon>
    </lineage>
</organism>
<dbReference type="HOGENOM" id="CLU_017038_0_1_5"/>
<dbReference type="InterPro" id="IPR009014">
    <property type="entry name" value="Transketo_C/PFOR_II"/>
</dbReference>
<evidence type="ECO:0000259" key="3">
    <source>
        <dbReference type="Pfam" id="PF17147"/>
    </source>
</evidence>
<sequence length="386" mass="41222">MNVVDKAKVKPAAKLLSGNNACALGAVAAGCKFFAGYPITPSSEIAERLVKLLPEAGGVFIQMEDEIAAMAAVVGASMGGVKSMTATSGPGFSLKQENLGYAAGAEIPCVIVNVMRGGPSTGMPTRPSQADIMQTRFGSHGDYPIIVLTPASVREIHDETIRAFDLAEICRTPVILLYDQVIAQSSETVALDSTPKPRAERKWATGPREDYKPFASGLDGIPAMAKPGAGYRMHTTGLTHSESGFPTQDPETVNRNLGRLFSKLERHRELIDSWEALQCEDADVVIVAIGISSRAARRAVDICRAAGVRVGLFRPITLWPFPEAALREATKNARAVLVPELNIGQLRLEIERLLGRDKVEGLHQFSGEPITPAQIAARATALASEA</sequence>
<dbReference type="PANTHER" id="PTHR43088">
    <property type="entry name" value="SUBUNIT OF PYRUVATE:FLAVODOXIN OXIDOREDUCTASE-RELATED"/>
    <property type="match status" value="1"/>
</dbReference>